<feature type="region of interest" description="Disordered" evidence="1">
    <location>
        <begin position="76"/>
        <end position="122"/>
    </location>
</feature>
<protein>
    <submittedName>
        <fullName evidence="2">Uncharacterized protein</fullName>
    </submittedName>
</protein>
<name>A0A518GWZ6_9BACT</name>
<sequence length="122" mass="13536">MPRPARSPDRLRAAIEVLNRARESILDQMADTVLSMDEEFSEGGFQVNEFLEVHGSRLHFLCLLISQFEMLSDARSLDAVARDRPREKRARRRDESKPAPSASASPAGEDAPPASEEATNDA</sequence>
<keyword evidence="3" id="KW-1185">Reference proteome</keyword>
<dbReference type="RefSeq" id="WP_145267521.1">
    <property type="nucleotide sequence ID" value="NZ_CP036426.1"/>
</dbReference>
<proteinExistence type="predicted"/>
<evidence type="ECO:0000313" key="2">
    <source>
        <dbReference type="EMBL" id="QDV33105.1"/>
    </source>
</evidence>
<dbReference type="AlphaFoldDB" id="A0A518GWZ6"/>
<dbReference type="Proteomes" id="UP000317835">
    <property type="component" value="Chromosome"/>
</dbReference>
<gene>
    <name evidence="2" type="ORF">ElP_09470</name>
</gene>
<feature type="compositionally biased region" description="Basic and acidic residues" evidence="1">
    <location>
        <begin position="80"/>
        <end position="97"/>
    </location>
</feature>
<reference evidence="2 3" key="1">
    <citation type="submission" date="2019-02" db="EMBL/GenBank/DDBJ databases">
        <title>Deep-cultivation of Planctomycetes and their phenomic and genomic characterization uncovers novel biology.</title>
        <authorList>
            <person name="Wiegand S."/>
            <person name="Jogler M."/>
            <person name="Boedeker C."/>
            <person name="Pinto D."/>
            <person name="Vollmers J."/>
            <person name="Rivas-Marin E."/>
            <person name="Kohn T."/>
            <person name="Peeters S.H."/>
            <person name="Heuer A."/>
            <person name="Rast P."/>
            <person name="Oberbeckmann S."/>
            <person name="Bunk B."/>
            <person name="Jeske O."/>
            <person name="Meyerdierks A."/>
            <person name="Storesund J.E."/>
            <person name="Kallscheuer N."/>
            <person name="Luecker S."/>
            <person name="Lage O.M."/>
            <person name="Pohl T."/>
            <person name="Merkel B.J."/>
            <person name="Hornburger P."/>
            <person name="Mueller R.-W."/>
            <person name="Bruemmer F."/>
            <person name="Labrenz M."/>
            <person name="Spormann A.M."/>
            <person name="Op den Camp H."/>
            <person name="Overmann J."/>
            <person name="Amann R."/>
            <person name="Jetten M.S.M."/>
            <person name="Mascher T."/>
            <person name="Medema M.H."/>
            <person name="Devos D.P."/>
            <person name="Kaster A.-K."/>
            <person name="Ovreas L."/>
            <person name="Rohde M."/>
            <person name="Galperin M.Y."/>
            <person name="Jogler C."/>
        </authorList>
    </citation>
    <scope>NUCLEOTIDE SEQUENCE [LARGE SCALE GENOMIC DNA]</scope>
    <source>
        <strain evidence="2 3">ElP</strain>
    </source>
</reference>
<accession>A0A518GWZ6</accession>
<dbReference type="KEGG" id="tpla:ElP_09470"/>
<feature type="compositionally biased region" description="Low complexity" evidence="1">
    <location>
        <begin position="98"/>
        <end position="122"/>
    </location>
</feature>
<dbReference type="EMBL" id="CP036426">
    <property type="protein sequence ID" value="QDV33105.1"/>
    <property type="molecule type" value="Genomic_DNA"/>
</dbReference>
<organism evidence="2 3">
    <name type="scientific">Tautonia plasticadhaerens</name>
    <dbReference type="NCBI Taxonomy" id="2527974"/>
    <lineage>
        <taxon>Bacteria</taxon>
        <taxon>Pseudomonadati</taxon>
        <taxon>Planctomycetota</taxon>
        <taxon>Planctomycetia</taxon>
        <taxon>Isosphaerales</taxon>
        <taxon>Isosphaeraceae</taxon>
        <taxon>Tautonia</taxon>
    </lineage>
</organism>
<dbReference type="OrthoDB" id="9931578at2"/>
<evidence type="ECO:0000313" key="3">
    <source>
        <dbReference type="Proteomes" id="UP000317835"/>
    </source>
</evidence>
<evidence type="ECO:0000256" key="1">
    <source>
        <dbReference type="SAM" id="MobiDB-lite"/>
    </source>
</evidence>